<evidence type="ECO:0008006" key="9">
    <source>
        <dbReference type="Google" id="ProtNLM"/>
    </source>
</evidence>
<dbReference type="KEGG" id="ptm:GSPATT00016511001"/>
<proteinExistence type="predicted"/>
<dbReference type="InterPro" id="IPR011016">
    <property type="entry name" value="Znf_RING-CH"/>
</dbReference>
<keyword evidence="8" id="KW-1185">Reference proteome</keyword>
<feature type="coiled-coil region" evidence="4">
    <location>
        <begin position="158"/>
        <end position="185"/>
    </location>
</feature>
<dbReference type="HOGENOM" id="CLU_034613_1_0_1"/>
<evidence type="ECO:0000313" key="8">
    <source>
        <dbReference type="Proteomes" id="UP000000600"/>
    </source>
</evidence>
<dbReference type="InterPro" id="IPR000253">
    <property type="entry name" value="FHA_dom"/>
</dbReference>
<dbReference type="CDD" id="cd00060">
    <property type="entry name" value="FHA"/>
    <property type="match status" value="1"/>
</dbReference>
<evidence type="ECO:0000313" key="7">
    <source>
        <dbReference type="EMBL" id="CAK81698.1"/>
    </source>
</evidence>
<dbReference type="Pfam" id="PF12906">
    <property type="entry name" value="RINGv"/>
    <property type="match status" value="1"/>
</dbReference>
<dbReference type="SMART" id="SM00744">
    <property type="entry name" value="RINGv"/>
    <property type="match status" value="1"/>
</dbReference>
<reference evidence="7 8" key="1">
    <citation type="journal article" date="2006" name="Nature">
        <title>Global trends of whole-genome duplications revealed by the ciliate Paramecium tetraurelia.</title>
        <authorList>
            <consortium name="Genoscope"/>
            <person name="Aury J.-M."/>
            <person name="Jaillon O."/>
            <person name="Duret L."/>
            <person name="Noel B."/>
            <person name="Jubin C."/>
            <person name="Porcel B.M."/>
            <person name="Segurens B."/>
            <person name="Daubin V."/>
            <person name="Anthouard V."/>
            <person name="Aiach N."/>
            <person name="Arnaiz O."/>
            <person name="Billaut A."/>
            <person name="Beisson J."/>
            <person name="Blanc I."/>
            <person name="Bouhouche K."/>
            <person name="Camara F."/>
            <person name="Duharcourt S."/>
            <person name="Guigo R."/>
            <person name="Gogendeau D."/>
            <person name="Katinka M."/>
            <person name="Keller A.-M."/>
            <person name="Kissmehl R."/>
            <person name="Klotz C."/>
            <person name="Koll F."/>
            <person name="Le Moue A."/>
            <person name="Lepere C."/>
            <person name="Malinsky S."/>
            <person name="Nowacki M."/>
            <person name="Nowak J.K."/>
            <person name="Plattner H."/>
            <person name="Poulain J."/>
            <person name="Ruiz F."/>
            <person name="Serrano V."/>
            <person name="Zagulski M."/>
            <person name="Dessen P."/>
            <person name="Betermier M."/>
            <person name="Weissenbach J."/>
            <person name="Scarpelli C."/>
            <person name="Schachter V."/>
            <person name="Sperling L."/>
            <person name="Meyer E."/>
            <person name="Cohen J."/>
            <person name="Wincker P."/>
        </authorList>
    </citation>
    <scope>NUCLEOTIDE SEQUENCE [LARGE SCALE GENOMIC DNA]</scope>
    <source>
        <strain evidence="7 8">Stock d4-2</strain>
    </source>
</reference>
<evidence type="ECO:0000259" key="5">
    <source>
        <dbReference type="PROSITE" id="PS50006"/>
    </source>
</evidence>
<accession>A0DF81</accession>
<dbReference type="eggNOG" id="KOG1609">
    <property type="taxonomic scope" value="Eukaryota"/>
</dbReference>
<dbReference type="PROSITE" id="PS50006">
    <property type="entry name" value="FHA_DOMAIN"/>
    <property type="match status" value="1"/>
</dbReference>
<organism evidence="7 8">
    <name type="scientific">Paramecium tetraurelia</name>
    <dbReference type="NCBI Taxonomy" id="5888"/>
    <lineage>
        <taxon>Eukaryota</taxon>
        <taxon>Sar</taxon>
        <taxon>Alveolata</taxon>
        <taxon>Ciliophora</taxon>
        <taxon>Intramacronucleata</taxon>
        <taxon>Oligohymenophorea</taxon>
        <taxon>Peniculida</taxon>
        <taxon>Parameciidae</taxon>
        <taxon>Paramecium</taxon>
    </lineage>
</organism>
<evidence type="ECO:0000256" key="2">
    <source>
        <dbReference type="ARBA" id="ARBA00022771"/>
    </source>
</evidence>
<evidence type="ECO:0000259" key="6">
    <source>
        <dbReference type="PROSITE" id="PS51292"/>
    </source>
</evidence>
<protein>
    <recommendedName>
        <fullName evidence="9">FHA domain-containing protein</fullName>
    </recommendedName>
</protein>
<evidence type="ECO:0000256" key="1">
    <source>
        <dbReference type="ARBA" id="ARBA00022723"/>
    </source>
</evidence>
<dbReference type="Pfam" id="PF00498">
    <property type="entry name" value="FHA"/>
    <property type="match status" value="1"/>
</dbReference>
<dbReference type="OrthoDB" id="264354at2759"/>
<keyword evidence="1" id="KW-0479">Metal-binding</keyword>
<dbReference type="Proteomes" id="UP000000600">
    <property type="component" value="Unassembled WGS sequence"/>
</dbReference>
<dbReference type="STRING" id="5888.A0DF81"/>
<feature type="domain" description="RING-CH-type" evidence="6">
    <location>
        <begin position="185"/>
        <end position="261"/>
    </location>
</feature>
<dbReference type="CDD" id="cd16495">
    <property type="entry name" value="RING_CH-C4HC3_MARCH"/>
    <property type="match status" value="1"/>
</dbReference>
<evidence type="ECO:0000256" key="3">
    <source>
        <dbReference type="ARBA" id="ARBA00022833"/>
    </source>
</evidence>
<dbReference type="PROSITE" id="PS51292">
    <property type="entry name" value="ZF_RING_CH"/>
    <property type="match status" value="1"/>
</dbReference>
<dbReference type="PANTHER" id="PTHR46210">
    <property type="entry name" value="FHA DOMAIN-CONTAINING PROTEIN"/>
    <property type="match status" value="1"/>
</dbReference>
<evidence type="ECO:0000256" key="4">
    <source>
        <dbReference type="SAM" id="Coils"/>
    </source>
</evidence>
<dbReference type="GeneID" id="5034880"/>
<keyword evidence="4" id="KW-0175">Coiled coil</keyword>
<keyword evidence="2" id="KW-0863">Zinc-finger</keyword>
<dbReference type="SUPFAM" id="SSF57850">
    <property type="entry name" value="RING/U-box"/>
    <property type="match status" value="1"/>
</dbReference>
<dbReference type="EMBL" id="CT868418">
    <property type="protein sequence ID" value="CAK81698.1"/>
    <property type="molecule type" value="Genomic_DNA"/>
</dbReference>
<dbReference type="SMART" id="SM00240">
    <property type="entry name" value="FHA"/>
    <property type="match status" value="1"/>
</dbReference>
<sequence>MGVCTSKKKVDENIQIVPYKVCITAFIWNKESHNLFDFESNQAAKKEIELDFSGSYESNNQQHFQWLTTKLSHQQIMYKILTIIKQEYVNKQIQLLRVDCEQEYMMLSGMNQKSDQRVWAILCNRPDFESLNVHLQTIKEWELQKGDMIKLGRMKLQLLEINYVIDALQQQKEQAENDDELQSKDLELEASQCRICFSKSGSPSNPLFSPCKCIGSMKYVHLNCLQIWIQQSIKIKNQQSSIQYIWKKMECEICKMQLQSTYTYQGQIFCIMQIQKPVVPYMIWKITSDDKSKEGIIQVMELLDKSEIKIGRVPDCDIKLKDISVSRSHAIIKVIKSEDNRYKLVLQDNNSKFGTLLYAQSDKLLKYELQSPQKVLYQIGRVLLYVQLKEKGKFYNKQFTCYRHPNQIQVFPKKSINEQATIVPNLEKDKDNQLSFQTNNELNQDDIVINVKQI</sequence>
<dbReference type="RefSeq" id="XP_001449095.1">
    <property type="nucleotide sequence ID" value="XM_001449058.1"/>
</dbReference>
<gene>
    <name evidence="7" type="ORF">GSPATT00016511001</name>
</gene>
<dbReference type="InParanoid" id="A0DF81"/>
<dbReference type="SUPFAM" id="SSF49879">
    <property type="entry name" value="SMAD/FHA domain"/>
    <property type="match status" value="1"/>
</dbReference>
<dbReference type="Gene3D" id="3.30.40.10">
    <property type="entry name" value="Zinc/RING finger domain, C3HC4 (zinc finger)"/>
    <property type="match status" value="1"/>
</dbReference>
<dbReference type="Gene3D" id="2.60.200.20">
    <property type="match status" value="1"/>
</dbReference>
<keyword evidence="3" id="KW-0862">Zinc</keyword>
<dbReference type="PANTHER" id="PTHR46210:SF1">
    <property type="entry name" value="FHA DOMAIN-CONTAINING PROTEIN"/>
    <property type="match status" value="1"/>
</dbReference>
<dbReference type="InterPro" id="IPR008984">
    <property type="entry name" value="SMAD_FHA_dom_sf"/>
</dbReference>
<name>A0DF81_PARTE</name>
<dbReference type="AlphaFoldDB" id="A0DF81"/>
<dbReference type="GO" id="GO:0008270">
    <property type="term" value="F:zinc ion binding"/>
    <property type="evidence" value="ECO:0007669"/>
    <property type="project" value="UniProtKB-KW"/>
</dbReference>
<feature type="domain" description="FHA" evidence="5">
    <location>
        <begin position="308"/>
        <end position="357"/>
    </location>
</feature>
<dbReference type="InterPro" id="IPR013083">
    <property type="entry name" value="Znf_RING/FYVE/PHD"/>
</dbReference>